<dbReference type="InterPro" id="IPR021401">
    <property type="entry name" value="DUF3040"/>
</dbReference>
<dbReference type="Proteomes" id="UP000579945">
    <property type="component" value="Unassembled WGS sequence"/>
</dbReference>
<feature type="region of interest" description="Disordered" evidence="1">
    <location>
        <begin position="77"/>
        <end position="108"/>
    </location>
</feature>
<keyword evidence="2" id="KW-0812">Transmembrane</keyword>
<reference evidence="3 4" key="1">
    <citation type="submission" date="2020-08" db="EMBL/GenBank/DDBJ databases">
        <title>Sequencing the genomes of 1000 actinobacteria strains.</title>
        <authorList>
            <person name="Klenk H.-P."/>
        </authorList>
    </citation>
    <scope>NUCLEOTIDE SEQUENCE [LARGE SCALE GENOMIC DNA]</scope>
    <source>
        <strain evidence="3 4">DSM 44320</strain>
    </source>
</reference>
<accession>A0A7W5VDR4</accession>
<feature type="transmembrane region" description="Helical" evidence="2">
    <location>
        <begin position="53"/>
        <end position="74"/>
    </location>
</feature>
<dbReference type="GeneID" id="95394944"/>
<evidence type="ECO:0000256" key="1">
    <source>
        <dbReference type="SAM" id="MobiDB-lite"/>
    </source>
</evidence>
<dbReference type="EMBL" id="JACIBV010000002">
    <property type="protein sequence ID" value="MBB3732956.1"/>
    <property type="molecule type" value="Genomic_DNA"/>
</dbReference>
<evidence type="ECO:0000313" key="3">
    <source>
        <dbReference type="EMBL" id="MBB3732956.1"/>
    </source>
</evidence>
<dbReference type="Pfam" id="PF11239">
    <property type="entry name" value="DUF3040"/>
    <property type="match status" value="1"/>
</dbReference>
<gene>
    <name evidence="3" type="ORF">FHR33_008903</name>
</gene>
<keyword evidence="4" id="KW-1185">Reference proteome</keyword>
<protein>
    <recommendedName>
        <fullName evidence="5">DUF3040 domain-containing protein</fullName>
    </recommendedName>
</protein>
<evidence type="ECO:0008006" key="5">
    <source>
        <dbReference type="Google" id="ProtNLM"/>
    </source>
</evidence>
<dbReference type="AlphaFoldDB" id="A0A7W5VDR4"/>
<keyword evidence="2" id="KW-0472">Membrane</keyword>
<organism evidence="3 4">
    <name type="scientific">Nonomuraea dietziae</name>
    <dbReference type="NCBI Taxonomy" id="65515"/>
    <lineage>
        <taxon>Bacteria</taxon>
        <taxon>Bacillati</taxon>
        <taxon>Actinomycetota</taxon>
        <taxon>Actinomycetes</taxon>
        <taxon>Streptosporangiales</taxon>
        <taxon>Streptosporangiaceae</taxon>
        <taxon>Nonomuraea</taxon>
    </lineage>
</organism>
<name>A0A7W5VDR4_9ACTN</name>
<comment type="caution">
    <text evidence="3">The sequence shown here is derived from an EMBL/GenBank/DDBJ whole genome shotgun (WGS) entry which is preliminary data.</text>
</comment>
<sequence>MALSHRERQILAEIELDLIHQDRAFSRRFDALEAAASTTGPQRFACRISTRELVYVLLAVTLLTAVWTFVLLGAGRSCTSAQSSPPTTSTTAQSQVSTAVPHGAHQRC</sequence>
<proteinExistence type="predicted"/>
<evidence type="ECO:0000313" key="4">
    <source>
        <dbReference type="Proteomes" id="UP000579945"/>
    </source>
</evidence>
<feature type="compositionally biased region" description="Low complexity" evidence="1">
    <location>
        <begin position="79"/>
        <end position="100"/>
    </location>
</feature>
<dbReference type="RefSeq" id="WP_183660878.1">
    <property type="nucleotide sequence ID" value="NZ_JACIBV010000002.1"/>
</dbReference>
<evidence type="ECO:0000256" key="2">
    <source>
        <dbReference type="SAM" id="Phobius"/>
    </source>
</evidence>
<keyword evidence="2" id="KW-1133">Transmembrane helix</keyword>